<dbReference type="PANTHER" id="PTHR43690">
    <property type="entry name" value="NARDILYSIN"/>
    <property type="match status" value="1"/>
</dbReference>
<protein>
    <submittedName>
        <fullName evidence="11">Peptidase M16</fullName>
    </submittedName>
</protein>
<evidence type="ECO:0000313" key="12">
    <source>
        <dbReference type="Proteomes" id="UP000240535"/>
    </source>
</evidence>
<dbReference type="InterPro" id="IPR007863">
    <property type="entry name" value="Peptidase_M16_C"/>
</dbReference>
<sequence length="914" mass="106293">MRKVLVLILLFAVALFGFENDKELIKKELENGFTYYLYKNETPKDSISLRLLIKAGSTDEKDSEQGLAHFVEHMAFNGTKDYNKNELIKVLESLGVKFGADLNAATGFVSTTYKLDIKNSDENIQKALNIFANMGFKVLFNEDDLEDEKGVIIAEEKNRRNAGTRIFEQSIPYYFKDSIFQKRLPIGDMDIIKNSTPDLLKGFYNKYYHPNNAVLVVAGDFDIDKMDSKIQKVFGDIAYKKIEHMEKNIGYFNELVVYNSHDKDIMDNSLNIMFEDNVSLINSYDGLKHDIKNEFISKLFSAINQRERSMGNTTLSSAFYPINLYNKKVLNAFNSSVLENDFENSIRNLLYTIKSIKEFGFNKNDFEDVKKDLKAANLSIFKKSKKRENSALVSQILDYVESNTTFLNIEDRYNFTEKILDELSLEEINAHFKKIVSANGVLIGLISKESVSFNKDDFLAIYEDIVVTENIEKELSGPILKERLKRQNPYKSSFDNVNLVHMYKFENGVNVYFKQIDTRKDNIFFKAFKKKGYSNFDDLKLANFSVNLSNGSGIGDFNDYEVQKITAGQVFKYSKYINRTSLGYQGNFMIYDIKNFFDAFYVDFHNPKIDENYFKNYKIVALDKLKKNEENPDYKFAKEFNDFYYDNNPKMEFTTKQDIINLDLNRSREFIRSAFENAGEYDFVFVGDMDPDNFIKIAKNYIGNLKGEKTSIDIVDDGVRPILGNHKFVKNYLSENVSKNTIFIENNELQNTPKNRLALEFATDILNILMREDIREKQGKVYGINAYSILKDIPYQYSNVKIYFTSNVKDSDKIVSDVKRIIHKLKTTFNDENELKNIKTIKKVALEKAYQQPQYWVDSLFETLVFDEYFFSYDEIVSLIDQITLDDIKRVAAYAFDTRNFIISSNRYIKSDKR</sequence>
<keyword evidence="3" id="KW-0645">Protease</keyword>
<evidence type="ECO:0000256" key="1">
    <source>
        <dbReference type="ARBA" id="ARBA00001947"/>
    </source>
</evidence>
<dbReference type="GO" id="GO:0004222">
    <property type="term" value="F:metalloendopeptidase activity"/>
    <property type="evidence" value="ECO:0007669"/>
    <property type="project" value="InterPro"/>
</dbReference>
<evidence type="ECO:0000256" key="2">
    <source>
        <dbReference type="ARBA" id="ARBA00007261"/>
    </source>
</evidence>
<reference evidence="12" key="1">
    <citation type="submission" date="2017-10" db="EMBL/GenBank/DDBJ databases">
        <title>Campylobacter species from seals.</title>
        <authorList>
            <person name="Gilbert M.J."/>
            <person name="Zomer A.L."/>
            <person name="Timmerman A.J."/>
            <person name="Duim B."/>
            <person name="Wagenaar J.A."/>
        </authorList>
    </citation>
    <scope>NUCLEOTIDE SEQUENCE [LARGE SCALE GENOMIC DNA]</scope>
    <source>
        <strain evidence="12">17S00004-5</strain>
    </source>
</reference>
<evidence type="ECO:0000256" key="3">
    <source>
        <dbReference type="ARBA" id="ARBA00022670"/>
    </source>
</evidence>
<dbReference type="InterPro" id="IPR050626">
    <property type="entry name" value="Peptidase_M16"/>
</dbReference>
<proteinExistence type="inferred from homology"/>
<accession>A0A2P8R0A8</accession>
<dbReference type="Pfam" id="PF05193">
    <property type="entry name" value="Peptidase_M16_C"/>
    <property type="match status" value="2"/>
</dbReference>
<evidence type="ECO:0000256" key="6">
    <source>
        <dbReference type="ARBA" id="ARBA00022833"/>
    </source>
</evidence>
<dbReference type="SUPFAM" id="SSF63411">
    <property type="entry name" value="LuxS/MPP-like metallohydrolase"/>
    <property type="match status" value="3"/>
</dbReference>
<keyword evidence="7" id="KW-0482">Metalloprotease</keyword>
<keyword evidence="5" id="KW-0378">Hydrolase</keyword>
<dbReference type="InterPro" id="IPR001431">
    <property type="entry name" value="Pept_M16_Zn_BS"/>
</dbReference>
<comment type="cofactor">
    <cofactor evidence="1">
        <name>Zn(2+)</name>
        <dbReference type="ChEBI" id="CHEBI:29105"/>
    </cofactor>
</comment>
<name>A0A2P8R0A8_9BACT</name>
<feature type="domain" description="Peptidase M16 C-terminal" evidence="10">
    <location>
        <begin position="196"/>
        <end position="371"/>
    </location>
</feature>
<dbReference type="PANTHER" id="PTHR43690:SF17">
    <property type="entry name" value="PROTEIN YHJJ"/>
    <property type="match status" value="1"/>
</dbReference>
<gene>
    <name evidence="11" type="ORF">CQ405_05010</name>
</gene>
<organism evidence="11 12">
    <name type="scientific">Campylobacter blaseri</name>
    <dbReference type="NCBI Taxonomy" id="2042961"/>
    <lineage>
        <taxon>Bacteria</taxon>
        <taxon>Pseudomonadati</taxon>
        <taxon>Campylobacterota</taxon>
        <taxon>Epsilonproteobacteria</taxon>
        <taxon>Campylobacterales</taxon>
        <taxon>Campylobacteraceae</taxon>
        <taxon>Campylobacter</taxon>
    </lineage>
</organism>
<feature type="domain" description="Peptidase M16 C-terminal" evidence="10">
    <location>
        <begin position="664"/>
        <end position="840"/>
    </location>
</feature>
<dbReference type="GO" id="GO:0046872">
    <property type="term" value="F:metal ion binding"/>
    <property type="evidence" value="ECO:0007669"/>
    <property type="project" value="UniProtKB-KW"/>
</dbReference>
<evidence type="ECO:0000256" key="5">
    <source>
        <dbReference type="ARBA" id="ARBA00022801"/>
    </source>
</evidence>
<dbReference type="InterPro" id="IPR011249">
    <property type="entry name" value="Metalloenz_LuxS/M16"/>
</dbReference>
<keyword evidence="6" id="KW-0862">Zinc</keyword>
<dbReference type="InterPro" id="IPR011765">
    <property type="entry name" value="Pept_M16_N"/>
</dbReference>
<evidence type="ECO:0000313" key="11">
    <source>
        <dbReference type="EMBL" id="PSM51928.1"/>
    </source>
</evidence>
<comment type="caution">
    <text evidence="11">The sequence shown here is derived from an EMBL/GenBank/DDBJ whole genome shotgun (WGS) entry which is preliminary data.</text>
</comment>
<dbReference type="OrthoDB" id="9811314at2"/>
<keyword evidence="12" id="KW-1185">Reference proteome</keyword>
<evidence type="ECO:0000259" key="10">
    <source>
        <dbReference type="Pfam" id="PF05193"/>
    </source>
</evidence>
<evidence type="ECO:0000256" key="7">
    <source>
        <dbReference type="ARBA" id="ARBA00023049"/>
    </source>
</evidence>
<dbReference type="AlphaFoldDB" id="A0A2P8R0A8"/>
<dbReference type="EMBL" id="PDHH01000004">
    <property type="protein sequence ID" value="PSM51928.1"/>
    <property type="molecule type" value="Genomic_DNA"/>
</dbReference>
<dbReference type="RefSeq" id="WP_106871329.1">
    <property type="nucleotide sequence ID" value="NZ_CP053841.1"/>
</dbReference>
<comment type="similarity">
    <text evidence="2 8">Belongs to the peptidase M16 family.</text>
</comment>
<dbReference type="Proteomes" id="UP000240535">
    <property type="component" value="Unassembled WGS sequence"/>
</dbReference>
<dbReference type="Pfam" id="PF00675">
    <property type="entry name" value="Peptidase_M16"/>
    <property type="match status" value="1"/>
</dbReference>
<feature type="domain" description="Peptidase M16 N-terminal" evidence="9">
    <location>
        <begin position="37"/>
        <end position="155"/>
    </location>
</feature>
<dbReference type="PROSITE" id="PS00143">
    <property type="entry name" value="INSULINASE"/>
    <property type="match status" value="1"/>
</dbReference>
<keyword evidence="4" id="KW-0479">Metal-binding</keyword>
<dbReference type="GO" id="GO:0006508">
    <property type="term" value="P:proteolysis"/>
    <property type="evidence" value="ECO:0007669"/>
    <property type="project" value="UniProtKB-KW"/>
</dbReference>
<evidence type="ECO:0000256" key="4">
    <source>
        <dbReference type="ARBA" id="ARBA00022723"/>
    </source>
</evidence>
<evidence type="ECO:0000256" key="8">
    <source>
        <dbReference type="RuleBase" id="RU004447"/>
    </source>
</evidence>
<evidence type="ECO:0000259" key="9">
    <source>
        <dbReference type="Pfam" id="PF00675"/>
    </source>
</evidence>
<dbReference type="Gene3D" id="3.30.830.10">
    <property type="entry name" value="Metalloenzyme, LuxS/M16 peptidase-like"/>
    <property type="match status" value="4"/>
</dbReference>